<name>A0A507CAV0_9FUNG</name>
<dbReference type="PANTHER" id="PTHR31204:SF1">
    <property type="entry name" value="SIGMA INTRACELLULAR RECEPTOR 2"/>
    <property type="match status" value="1"/>
</dbReference>
<organism evidence="8 9">
    <name type="scientific">Synchytrium microbalum</name>
    <dbReference type="NCBI Taxonomy" id="1806994"/>
    <lineage>
        <taxon>Eukaryota</taxon>
        <taxon>Fungi</taxon>
        <taxon>Fungi incertae sedis</taxon>
        <taxon>Chytridiomycota</taxon>
        <taxon>Chytridiomycota incertae sedis</taxon>
        <taxon>Chytridiomycetes</taxon>
        <taxon>Synchytriales</taxon>
        <taxon>Synchytriaceae</taxon>
        <taxon>Synchytrium</taxon>
    </lineage>
</organism>
<feature type="transmembrane region" description="Helical" evidence="6">
    <location>
        <begin position="12"/>
        <end position="31"/>
    </location>
</feature>
<evidence type="ECO:0000313" key="8">
    <source>
        <dbReference type="EMBL" id="TPX34653.1"/>
    </source>
</evidence>
<evidence type="ECO:0000256" key="1">
    <source>
        <dbReference type="ARBA" id="ARBA00004141"/>
    </source>
</evidence>
<comment type="caution">
    <text evidence="8">The sequence shown here is derived from an EMBL/GenBank/DDBJ whole genome shotgun (WGS) entry which is preliminary data.</text>
</comment>
<evidence type="ECO:0000256" key="5">
    <source>
        <dbReference type="PROSITE-ProRule" id="PRU01087"/>
    </source>
</evidence>
<gene>
    <name evidence="8" type="ORF">SmJEL517_g02688</name>
</gene>
<keyword evidence="3 5" id="KW-1133">Transmembrane helix</keyword>
<feature type="domain" description="EXPERA" evidence="7">
    <location>
        <begin position="13"/>
        <end position="133"/>
    </location>
</feature>
<dbReference type="GeneID" id="42003913"/>
<keyword evidence="9" id="KW-1185">Reference proteome</keyword>
<dbReference type="InterPro" id="IPR051987">
    <property type="entry name" value="Sigma-2_receptor-like"/>
</dbReference>
<feature type="transmembrane region" description="Helical" evidence="6">
    <location>
        <begin position="118"/>
        <end position="136"/>
    </location>
</feature>
<accession>A0A507CAV0</accession>
<proteinExistence type="predicted"/>
<keyword evidence="2 5" id="KW-0812">Transmembrane</keyword>
<evidence type="ECO:0000259" key="7">
    <source>
        <dbReference type="PROSITE" id="PS51751"/>
    </source>
</evidence>
<dbReference type="PANTHER" id="PTHR31204">
    <property type="entry name" value="SIGMA INTRACELLULAR RECEPTOR 2"/>
    <property type="match status" value="1"/>
</dbReference>
<dbReference type="InterPro" id="IPR033118">
    <property type="entry name" value="EXPERA"/>
</dbReference>
<dbReference type="RefSeq" id="XP_031025331.1">
    <property type="nucleotide sequence ID" value="XM_031168616.1"/>
</dbReference>
<sequence>MASISRPLSDRPLDLFLTAFFIVHIPTSLLIDGQAILPKYLTWGPARSALDWFVGFSSDPFMGPIGRGPIPCHGLINDSPKIRVPSIFYCGHVMTTLVPILSELCLSETLTLAQKQTLIGIYLPYFAIPAVLLYRMTLGFEKWRLPGAKRPDSKDQ</sequence>
<protein>
    <recommendedName>
        <fullName evidence="7">EXPERA domain-containing protein</fullName>
    </recommendedName>
</protein>
<comment type="subcellular location">
    <subcellularLocation>
        <location evidence="1">Membrane</location>
        <topology evidence="1">Multi-pass membrane protein</topology>
    </subcellularLocation>
</comment>
<dbReference type="GO" id="GO:0005783">
    <property type="term" value="C:endoplasmic reticulum"/>
    <property type="evidence" value="ECO:0007669"/>
    <property type="project" value="TreeGrafter"/>
</dbReference>
<dbReference type="EMBL" id="QEAO01000012">
    <property type="protein sequence ID" value="TPX34653.1"/>
    <property type="molecule type" value="Genomic_DNA"/>
</dbReference>
<evidence type="ECO:0000256" key="4">
    <source>
        <dbReference type="ARBA" id="ARBA00023136"/>
    </source>
</evidence>
<reference evidence="8 9" key="1">
    <citation type="journal article" date="2019" name="Sci. Rep.">
        <title>Comparative genomics of chytrid fungi reveal insights into the obligate biotrophic and pathogenic lifestyle of Synchytrium endobioticum.</title>
        <authorList>
            <person name="van de Vossenberg B.T.L.H."/>
            <person name="Warris S."/>
            <person name="Nguyen H.D.T."/>
            <person name="van Gent-Pelzer M.P.E."/>
            <person name="Joly D.L."/>
            <person name="van de Geest H.C."/>
            <person name="Bonants P.J.M."/>
            <person name="Smith D.S."/>
            <person name="Levesque C.A."/>
            <person name="van der Lee T.A.J."/>
        </authorList>
    </citation>
    <scope>NUCLEOTIDE SEQUENCE [LARGE SCALE GENOMIC DNA]</scope>
    <source>
        <strain evidence="8 9">JEL517</strain>
    </source>
</reference>
<dbReference type="AlphaFoldDB" id="A0A507CAV0"/>
<dbReference type="GO" id="GO:0016020">
    <property type="term" value="C:membrane"/>
    <property type="evidence" value="ECO:0007669"/>
    <property type="project" value="UniProtKB-SubCell"/>
</dbReference>
<dbReference type="STRING" id="1806994.A0A507CAV0"/>
<evidence type="ECO:0000313" key="9">
    <source>
        <dbReference type="Proteomes" id="UP000319731"/>
    </source>
</evidence>
<dbReference type="OrthoDB" id="433124at2759"/>
<dbReference type="Proteomes" id="UP000319731">
    <property type="component" value="Unassembled WGS sequence"/>
</dbReference>
<dbReference type="PROSITE" id="PS51751">
    <property type="entry name" value="EXPERA"/>
    <property type="match status" value="1"/>
</dbReference>
<evidence type="ECO:0000256" key="2">
    <source>
        <dbReference type="ARBA" id="ARBA00022692"/>
    </source>
</evidence>
<dbReference type="Pfam" id="PF05241">
    <property type="entry name" value="EBP"/>
    <property type="match status" value="1"/>
</dbReference>
<evidence type="ECO:0000256" key="6">
    <source>
        <dbReference type="SAM" id="Phobius"/>
    </source>
</evidence>
<evidence type="ECO:0000256" key="3">
    <source>
        <dbReference type="ARBA" id="ARBA00022989"/>
    </source>
</evidence>
<keyword evidence="4 5" id="KW-0472">Membrane</keyword>